<evidence type="ECO:0000256" key="11">
    <source>
        <dbReference type="ARBA" id="ARBA00023254"/>
    </source>
</evidence>
<dbReference type="AlphaFoldDB" id="A0A0M5J5Z1"/>
<dbReference type="OMA" id="WHTDLMV"/>
<evidence type="ECO:0000256" key="10">
    <source>
        <dbReference type="ARBA" id="ARBA00023158"/>
    </source>
</evidence>
<evidence type="ECO:0000256" key="7">
    <source>
        <dbReference type="ARBA" id="ARBA00022806"/>
    </source>
</evidence>
<protein>
    <recommendedName>
        <fullName evidence="1">RNA helicase</fullName>
        <ecNumber evidence="1">3.6.4.13</ecNumber>
    </recommendedName>
</protein>
<feature type="domain" description="Tudor" evidence="14">
    <location>
        <begin position="723"/>
        <end position="798"/>
    </location>
</feature>
<evidence type="ECO:0000256" key="5">
    <source>
        <dbReference type="ARBA" id="ARBA00022782"/>
    </source>
</evidence>
<keyword evidence="2" id="KW-0217">Developmental protein</keyword>
<dbReference type="SUPFAM" id="SSF52540">
    <property type="entry name" value="P-loop containing nucleoside triphosphate hydrolases"/>
    <property type="match status" value="1"/>
</dbReference>
<keyword evidence="4" id="KW-0547">Nucleotide-binding</keyword>
<sequence length="914" mass="105228">MKKQSSIISSSTHNCDGIKYTYVTPSTWEAGLQHLAERIQSKDFNAVRIALVCEHAEESHKMMQALGKRSVGCLLLNKQSKMLETVLRCWCQGDLHAVLVVCDEMLPLLACCADLNVNYLIHSTQPMPHIFQKRIQTLTRSMARETRVLVIRSEALPMLEQQQQQTPKQPQTQKLQQLQLQLQLQQQQQTQQQTQQQQQQQPIPAAATKEYTYSNYRVFAWSRIEQFACYNINNVSSMEPSIVTRMQQLNVGKKRAMCVQRYAWPHVAAGRALCVIGNELTGKTWCYLPAACQLVNKEVLRRMDNSSDYGPSCIILCANVGQGEHIADSCTALLDTAAVKVERLVKLFDRSIVQEVALRLRSACGILLTTVELLLQLCQLDTNKAPIFNPLAIRCVAIDNLDIMWRCDRLDVNKAVDWMLKLLRFEQQHTQLIIVGRLYVESLMKRLLPLLPDLLLLFEDELEASIYIGIKQELLITSEQQRDEQLLQLLLCKQQLEQQQPQRVVLTCQTIKNAEMLGQLLASRDIDSYNIMDCKNYEDIKLWSNSERKFVVLIVSDEAVPKLNDMPPIDCLIHYNYAVGWSRFKSRFRLYYGNFRLQRQSSAIIAVCVSDVDPIWYICDFMMKHDQLVPEPWLNLFTNQRTESEHAKPRIAKSLCRQLLAFGNCCRRSCLYRHILWDYETAAPANHPGQGDIRFYVLFCLSPARFAIRRVKYGVSSYFHNMPVTKLGEQIQLHYEQSENRVLLSNPQPGQLCIAKLNQQYQRVCITQEHSDDRVEIKQLDAGVDFLIVNSSDLMVCHDRFVEDEFEANDLRITGLTPLNMERIWPDDAKRLVRNKFFNRPTGKVFRVFTAKVDFCFHETIFVENVYDEAGNDLKSLVLNNLAAHMDESVRPRLLKTAAAAKPYEEAAEGFLEK</sequence>
<keyword evidence="11" id="KW-0469">Meiosis</keyword>
<evidence type="ECO:0000256" key="4">
    <source>
        <dbReference type="ARBA" id="ARBA00022741"/>
    </source>
</evidence>
<dbReference type="PANTHER" id="PTHR22655">
    <property type="entry name" value="ATP-DEPENDENT RNA HELICASE TDRD12-RELATED"/>
    <property type="match status" value="1"/>
</dbReference>
<evidence type="ECO:0000313" key="15">
    <source>
        <dbReference type="EMBL" id="ALC48774.1"/>
    </source>
</evidence>
<dbReference type="Proteomes" id="UP000494163">
    <property type="component" value="Chromosome X"/>
</dbReference>
<dbReference type="STRING" id="30019.A0A0M5J5Z1"/>
<dbReference type="Gene3D" id="2.30.30.140">
    <property type="match status" value="1"/>
</dbReference>
<dbReference type="GO" id="GO:0005524">
    <property type="term" value="F:ATP binding"/>
    <property type="evidence" value="ECO:0007669"/>
    <property type="project" value="UniProtKB-KW"/>
</dbReference>
<dbReference type="InterPro" id="IPR027417">
    <property type="entry name" value="P-loop_NTPase"/>
</dbReference>
<name>A0A0M5J5Z1_DROBS</name>
<keyword evidence="8" id="KW-0067">ATP-binding</keyword>
<evidence type="ECO:0000256" key="6">
    <source>
        <dbReference type="ARBA" id="ARBA00022801"/>
    </source>
</evidence>
<dbReference type="GO" id="GO:0042078">
    <property type="term" value="P:germ-line stem cell division"/>
    <property type="evidence" value="ECO:0007669"/>
    <property type="project" value="TreeGrafter"/>
</dbReference>
<reference evidence="15 16" key="1">
    <citation type="submission" date="2015-08" db="EMBL/GenBank/DDBJ databases">
        <title>Ancestral chromatin configuration constrains chromatin evolution on differentiating sex chromosomes in Drosophila.</title>
        <authorList>
            <person name="Zhou Q."/>
            <person name="Bachtrog D."/>
        </authorList>
    </citation>
    <scope>NUCLEOTIDE SEQUENCE [LARGE SCALE GENOMIC DNA]</scope>
    <source>
        <tissue evidence="15">Whole larvae</tissue>
    </source>
</reference>
<dbReference type="GO" id="GO:0031047">
    <property type="term" value="P:regulatory ncRNA-mediated gene silencing"/>
    <property type="evidence" value="ECO:0007669"/>
    <property type="project" value="UniProtKB-KW"/>
</dbReference>
<keyword evidence="10" id="KW-0943">RNA-mediated gene silencing</keyword>
<dbReference type="PANTHER" id="PTHR22655:SF2">
    <property type="entry name" value="ATP-DEPENDENT RNA HELICASE TDRD12-RELATED"/>
    <property type="match status" value="1"/>
</dbReference>
<dbReference type="EC" id="3.6.4.13" evidence="1"/>
<dbReference type="Pfam" id="PF00270">
    <property type="entry name" value="DEAD"/>
    <property type="match status" value="1"/>
</dbReference>
<dbReference type="InterPro" id="IPR011545">
    <property type="entry name" value="DEAD/DEAH_box_helicase_dom"/>
</dbReference>
<dbReference type="GO" id="GO:0016787">
    <property type="term" value="F:hydrolase activity"/>
    <property type="evidence" value="ECO:0007669"/>
    <property type="project" value="UniProtKB-KW"/>
</dbReference>
<evidence type="ECO:0000256" key="2">
    <source>
        <dbReference type="ARBA" id="ARBA00022473"/>
    </source>
</evidence>
<dbReference type="Gene3D" id="3.40.50.300">
    <property type="entry name" value="P-loop containing nucleotide triphosphate hydrolases"/>
    <property type="match status" value="1"/>
</dbReference>
<dbReference type="Pfam" id="PF00567">
    <property type="entry name" value="TUDOR"/>
    <property type="match status" value="1"/>
</dbReference>
<dbReference type="SUPFAM" id="SSF63748">
    <property type="entry name" value="Tudor/PWWP/MBT"/>
    <property type="match status" value="1"/>
</dbReference>
<comment type="catalytic activity">
    <reaction evidence="12">
        <text>ATP + H2O = ADP + phosphate + H(+)</text>
        <dbReference type="Rhea" id="RHEA:13065"/>
        <dbReference type="ChEBI" id="CHEBI:15377"/>
        <dbReference type="ChEBI" id="CHEBI:15378"/>
        <dbReference type="ChEBI" id="CHEBI:30616"/>
        <dbReference type="ChEBI" id="CHEBI:43474"/>
        <dbReference type="ChEBI" id="CHEBI:456216"/>
        <dbReference type="EC" id="3.6.4.13"/>
    </reaction>
</comment>
<evidence type="ECO:0000259" key="13">
    <source>
        <dbReference type="Pfam" id="PF00270"/>
    </source>
</evidence>
<evidence type="ECO:0000256" key="12">
    <source>
        <dbReference type="ARBA" id="ARBA00047984"/>
    </source>
</evidence>
<organism evidence="15 16">
    <name type="scientific">Drosophila busckii</name>
    <name type="common">Fruit fly</name>
    <dbReference type="NCBI Taxonomy" id="30019"/>
    <lineage>
        <taxon>Eukaryota</taxon>
        <taxon>Metazoa</taxon>
        <taxon>Ecdysozoa</taxon>
        <taxon>Arthropoda</taxon>
        <taxon>Hexapoda</taxon>
        <taxon>Insecta</taxon>
        <taxon>Pterygota</taxon>
        <taxon>Neoptera</taxon>
        <taxon>Endopterygota</taxon>
        <taxon>Diptera</taxon>
        <taxon>Brachycera</taxon>
        <taxon>Muscomorpha</taxon>
        <taxon>Ephydroidea</taxon>
        <taxon>Drosophilidae</taxon>
        <taxon>Drosophila</taxon>
    </lineage>
</organism>
<dbReference type="SMR" id="A0A0M5J5Z1"/>
<evidence type="ECO:0000256" key="9">
    <source>
        <dbReference type="ARBA" id="ARBA00022871"/>
    </source>
</evidence>
<keyword evidence="6" id="KW-0378">Hydrolase</keyword>
<evidence type="ECO:0000256" key="1">
    <source>
        <dbReference type="ARBA" id="ARBA00012552"/>
    </source>
</evidence>
<dbReference type="GO" id="GO:0003676">
    <property type="term" value="F:nucleic acid binding"/>
    <property type="evidence" value="ECO:0007669"/>
    <property type="project" value="InterPro"/>
</dbReference>
<keyword evidence="5" id="KW-0221">Differentiation</keyword>
<dbReference type="EMBL" id="CP012528">
    <property type="protein sequence ID" value="ALC48774.1"/>
    <property type="molecule type" value="Genomic_DNA"/>
</dbReference>
<evidence type="ECO:0000256" key="8">
    <source>
        <dbReference type="ARBA" id="ARBA00022840"/>
    </source>
</evidence>
<dbReference type="OrthoDB" id="249932at2759"/>
<keyword evidence="9" id="KW-0744">Spermatogenesis</keyword>
<accession>A0A0M5J5Z1</accession>
<evidence type="ECO:0000259" key="14">
    <source>
        <dbReference type="Pfam" id="PF00567"/>
    </source>
</evidence>
<evidence type="ECO:0000313" key="16">
    <source>
        <dbReference type="Proteomes" id="UP000494163"/>
    </source>
</evidence>
<evidence type="ECO:0000256" key="3">
    <source>
        <dbReference type="ARBA" id="ARBA00022737"/>
    </source>
</evidence>
<keyword evidence="3" id="KW-0677">Repeat</keyword>
<dbReference type="GO" id="GO:0003724">
    <property type="term" value="F:RNA helicase activity"/>
    <property type="evidence" value="ECO:0007669"/>
    <property type="project" value="UniProtKB-EC"/>
</dbReference>
<keyword evidence="7" id="KW-0347">Helicase</keyword>
<feature type="domain" description="DEAD/DEAH-box helicase" evidence="13">
    <location>
        <begin position="259"/>
        <end position="424"/>
    </location>
</feature>
<proteinExistence type="predicted"/>
<keyword evidence="16" id="KW-1185">Reference proteome</keyword>
<dbReference type="GO" id="GO:0007283">
    <property type="term" value="P:spermatogenesis"/>
    <property type="evidence" value="ECO:0007669"/>
    <property type="project" value="UniProtKB-KW"/>
</dbReference>
<gene>
    <name evidence="15" type="ORF">Dbus_chrXg630</name>
</gene>
<dbReference type="GO" id="GO:0051321">
    <property type="term" value="P:meiotic cell cycle"/>
    <property type="evidence" value="ECO:0007669"/>
    <property type="project" value="UniProtKB-KW"/>
</dbReference>
<dbReference type="InterPro" id="IPR002999">
    <property type="entry name" value="Tudor"/>
</dbReference>